<dbReference type="EMBL" id="BMAV01023462">
    <property type="protein sequence ID" value="GFY79233.1"/>
    <property type="molecule type" value="Genomic_DNA"/>
</dbReference>
<dbReference type="Proteomes" id="UP000886998">
    <property type="component" value="Unassembled WGS sequence"/>
</dbReference>
<dbReference type="OrthoDB" id="6473409at2759"/>
<dbReference type="AlphaFoldDB" id="A0A8X7CS60"/>
<evidence type="ECO:0000313" key="1">
    <source>
        <dbReference type="EMBL" id="GFY79233.1"/>
    </source>
</evidence>
<gene>
    <name evidence="1" type="primary">NCL1_48098</name>
    <name evidence="1" type="ORF">TNIN_393071</name>
</gene>
<reference evidence="1" key="1">
    <citation type="submission" date="2020-08" db="EMBL/GenBank/DDBJ databases">
        <title>Multicomponent nature underlies the extraordinary mechanical properties of spider dragline silk.</title>
        <authorList>
            <person name="Kono N."/>
            <person name="Nakamura H."/>
            <person name="Mori M."/>
            <person name="Yoshida Y."/>
            <person name="Ohtoshi R."/>
            <person name="Malay A.D."/>
            <person name="Moran D.A.P."/>
            <person name="Tomita M."/>
            <person name="Numata K."/>
            <person name="Arakawa K."/>
        </authorList>
    </citation>
    <scope>NUCLEOTIDE SEQUENCE</scope>
</reference>
<protein>
    <submittedName>
        <fullName evidence="1">Uncharacterized protein</fullName>
    </submittedName>
</protein>
<keyword evidence="2" id="KW-1185">Reference proteome</keyword>
<proteinExistence type="predicted"/>
<name>A0A8X7CS60_9ARAC</name>
<accession>A0A8X7CS60</accession>
<comment type="caution">
    <text evidence="1">The sequence shown here is derived from an EMBL/GenBank/DDBJ whole genome shotgun (WGS) entry which is preliminary data.</text>
</comment>
<sequence length="182" mass="20429">MPVVSDPCSCQRDCLVCVVGEESHPRLCHPRFVDRWCFRTNGARRTQRGRLERVHRMERNNLPRAMHATDENSVDWWTLGPTRSSPKGCTNLPKDSTTSSFKAGSICRPKRYPVMTQRSKLVTPDVVFNILNAKLSSLATSFATSLNAGFALVVNPGNLFVESYKTSPVLHVQDSPNPIQSW</sequence>
<organism evidence="1 2">
    <name type="scientific">Trichonephila inaurata madagascariensis</name>
    <dbReference type="NCBI Taxonomy" id="2747483"/>
    <lineage>
        <taxon>Eukaryota</taxon>
        <taxon>Metazoa</taxon>
        <taxon>Ecdysozoa</taxon>
        <taxon>Arthropoda</taxon>
        <taxon>Chelicerata</taxon>
        <taxon>Arachnida</taxon>
        <taxon>Araneae</taxon>
        <taxon>Araneomorphae</taxon>
        <taxon>Entelegynae</taxon>
        <taxon>Araneoidea</taxon>
        <taxon>Nephilidae</taxon>
        <taxon>Trichonephila</taxon>
        <taxon>Trichonephila inaurata</taxon>
    </lineage>
</organism>
<evidence type="ECO:0000313" key="2">
    <source>
        <dbReference type="Proteomes" id="UP000886998"/>
    </source>
</evidence>